<evidence type="ECO:0000256" key="2">
    <source>
        <dbReference type="ARBA" id="ARBA00024195"/>
    </source>
</evidence>
<dbReference type="Pfam" id="PF00089">
    <property type="entry name" value="Trypsin"/>
    <property type="match status" value="1"/>
</dbReference>
<accession>A0A9N9RC42</accession>
<dbReference type="SMART" id="SM00020">
    <property type="entry name" value="Tryp_SPc"/>
    <property type="match status" value="1"/>
</dbReference>
<dbReference type="OrthoDB" id="10061449at2759"/>
<dbReference type="SUPFAM" id="SSF50494">
    <property type="entry name" value="Trypsin-like serine proteases"/>
    <property type="match status" value="1"/>
</dbReference>
<keyword evidence="4" id="KW-1133">Transmembrane helix</keyword>
<dbReference type="InterPro" id="IPR033116">
    <property type="entry name" value="TRYPSIN_SER"/>
</dbReference>
<feature type="transmembrane region" description="Helical" evidence="4">
    <location>
        <begin position="283"/>
        <end position="305"/>
    </location>
</feature>
<dbReference type="Proteomes" id="UP001153714">
    <property type="component" value="Chromosome 5"/>
</dbReference>
<reference evidence="6" key="2">
    <citation type="submission" date="2022-10" db="EMBL/GenBank/DDBJ databases">
        <authorList>
            <consortium name="ENA_rothamsted_submissions"/>
            <consortium name="culmorum"/>
            <person name="King R."/>
        </authorList>
    </citation>
    <scope>NUCLEOTIDE SEQUENCE</scope>
</reference>
<keyword evidence="4" id="KW-0812">Transmembrane</keyword>
<dbReference type="AlphaFoldDB" id="A0A9N9RC42"/>
<dbReference type="PANTHER" id="PTHR24256">
    <property type="entry name" value="TRYPTASE-RELATED"/>
    <property type="match status" value="1"/>
</dbReference>
<dbReference type="InterPro" id="IPR051487">
    <property type="entry name" value="Ser/Thr_Proteases_Immune/Dev"/>
</dbReference>
<evidence type="ECO:0000259" key="5">
    <source>
        <dbReference type="PROSITE" id="PS50240"/>
    </source>
</evidence>
<keyword evidence="3" id="KW-0720">Serine protease</keyword>
<dbReference type="GO" id="GO:0004252">
    <property type="term" value="F:serine-type endopeptidase activity"/>
    <property type="evidence" value="ECO:0007669"/>
    <property type="project" value="InterPro"/>
</dbReference>
<comment type="similarity">
    <text evidence="2">Belongs to the peptidase S1 family. CLIP subfamily.</text>
</comment>
<gene>
    <name evidence="6" type="ORF">DIATSA_LOCUS10988</name>
</gene>
<proteinExistence type="inferred from homology"/>
<evidence type="ECO:0000256" key="3">
    <source>
        <dbReference type="RuleBase" id="RU363034"/>
    </source>
</evidence>
<sequence length="308" mass="35293">MTVSFSDNRVITTLKYSKYRVKPTIVNGEAVQNKRVPYVVSIKVINRRVEYDKWLWLNLCGGSIISDYKVLTAAHCFESNKFYFVNHPKFLRIVAGCEKTDIVHSGKTETTDEGQWRKIERVVLNKNFLFPYNDIALVFVDEKWRFNQFVNYITPAVRSADYPDTCYSAGYGKLSDKFFEIDAPYLLLARIRVLPRWQCSVLWEMNMNKFICTDSTLGDVAKGDSGGPLACRGITNVGQERDEVLVGIVSGKNFDKTTLYTRVSAYHDWILSDCCTTQMAPPMLIVILIKVLLLIYLLILLYFLFCGA</sequence>
<protein>
    <recommendedName>
        <fullName evidence="5">Peptidase S1 domain-containing protein</fullName>
    </recommendedName>
</protein>
<dbReference type="InterPro" id="IPR001314">
    <property type="entry name" value="Peptidase_S1A"/>
</dbReference>
<feature type="domain" description="Peptidase S1" evidence="5">
    <location>
        <begin position="25"/>
        <end position="270"/>
    </location>
</feature>
<dbReference type="InterPro" id="IPR009003">
    <property type="entry name" value="Peptidase_S1_PA"/>
</dbReference>
<dbReference type="GO" id="GO:0006508">
    <property type="term" value="P:proteolysis"/>
    <property type="evidence" value="ECO:0007669"/>
    <property type="project" value="UniProtKB-KW"/>
</dbReference>
<dbReference type="InterPro" id="IPR001254">
    <property type="entry name" value="Trypsin_dom"/>
</dbReference>
<dbReference type="PRINTS" id="PR00722">
    <property type="entry name" value="CHYMOTRYPSIN"/>
</dbReference>
<keyword evidence="4" id="KW-0472">Membrane</keyword>
<keyword evidence="3" id="KW-0378">Hydrolase</keyword>
<evidence type="ECO:0000313" key="6">
    <source>
        <dbReference type="EMBL" id="CAG9793561.1"/>
    </source>
</evidence>
<dbReference type="InterPro" id="IPR043504">
    <property type="entry name" value="Peptidase_S1_PA_chymotrypsin"/>
</dbReference>
<reference evidence="6" key="1">
    <citation type="submission" date="2021-12" db="EMBL/GenBank/DDBJ databases">
        <authorList>
            <person name="King R."/>
        </authorList>
    </citation>
    <scope>NUCLEOTIDE SEQUENCE</scope>
</reference>
<keyword evidence="7" id="KW-1185">Reference proteome</keyword>
<name>A0A9N9RC42_9NEOP</name>
<dbReference type="PROSITE" id="PS00135">
    <property type="entry name" value="TRYPSIN_SER"/>
    <property type="match status" value="1"/>
</dbReference>
<organism evidence="6 7">
    <name type="scientific">Diatraea saccharalis</name>
    <name type="common">sugarcane borer</name>
    <dbReference type="NCBI Taxonomy" id="40085"/>
    <lineage>
        <taxon>Eukaryota</taxon>
        <taxon>Metazoa</taxon>
        <taxon>Ecdysozoa</taxon>
        <taxon>Arthropoda</taxon>
        <taxon>Hexapoda</taxon>
        <taxon>Insecta</taxon>
        <taxon>Pterygota</taxon>
        <taxon>Neoptera</taxon>
        <taxon>Endopterygota</taxon>
        <taxon>Lepidoptera</taxon>
        <taxon>Glossata</taxon>
        <taxon>Ditrysia</taxon>
        <taxon>Pyraloidea</taxon>
        <taxon>Crambidae</taxon>
        <taxon>Crambinae</taxon>
        <taxon>Diatraea</taxon>
    </lineage>
</organism>
<evidence type="ECO:0000256" key="4">
    <source>
        <dbReference type="SAM" id="Phobius"/>
    </source>
</evidence>
<dbReference type="EMBL" id="OU893336">
    <property type="protein sequence ID" value="CAG9793561.1"/>
    <property type="molecule type" value="Genomic_DNA"/>
</dbReference>
<dbReference type="InterPro" id="IPR018114">
    <property type="entry name" value="TRYPSIN_HIS"/>
</dbReference>
<evidence type="ECO:0000313" key="7">
    <source>
        <dbReference type="Proteomes" id="UP001153714"/>
    </source>
</evidence>
<dbReference type="PROSITE" id="PS00134">
    <property type="entry name" value="TRYPSIN_HIS"/>
    <property type="match status" value="1"/>
</dbReference>
<keyword evidence="3" id="KW-0645">Protease</keyword>
<dbReference type="CDD" id="cd00190">
    <property type="entry name" value="Tryp_SPc"/>
    <property type="match status" value="1"/>
</dbReference>
<dbReference type="PROSITE" id="PS50240">
    <property type="entry name" value="TRYPSIN_DOM"/>
    <property type="match status" value="1"/>
</dbReference>
<keyword evidence="1" id="KW-1015">Disulfide bond</keyword>
<evidence type="ECO:0000256" key="1">
    <source>
        <dbReference type="ARBA" id="ARBA00023157"/>
    </source>
</evidence>
<dbReference type="Gene3D" id="2.40.10.10">
    <property type="entry name" value="Trypsin-like serine proteases"/>
    <property type="match status" value="1"/>
</dbReference>